<name>A0A0D6Z9S8_9BACI</name>
<dbReference type="AlphaFoldDB" id="A0A0D6Z9S8"/>
<dbReference type="PATRIC" id="fig|285983.3.peg.4148"/>
<dbReference type="Proteomes" id="UP000032512">
    <property type="component" value="Unassembled WGS sequence"/>
</dbReference>
<dbReference type="RefSeq" id="WP_044392618.1">
    <property type="nucleotide sequence ID" value="NZ_JXIQ01000065.1"/>
</dbReference>
<gene>
    <name evidence="1" type="ORF">UB32_07770</name>
</gene>
<proteinExistence type="predicted"/>
<comment type="caution">
    <text evidence="1">The sequence shown here is derived from an EMBL/GenBank/DDBJ whole genome shotgun (WGS) entry which is preliminary data.</text>
</comment>
<dbReference type="EMBL" id="JXIQ01000065">
    <property type="protein sequence ID" value="KIY22559.1"/>
    <property type="molecule type" value="Genomic_DNA"/>
</dbReference>
<sequence length="83" mass="9934">MYECPVCGFNKLEEPMYLDTGEPMFVICHCCGFQSGYDDDDQGFSFQAFRNKWIEEGYPWFNPKKKPKCWDINKQLEKIKDFK</sequence>
<dbReference type="OrthoDB" id="1456570at2"/>
<keyword evidence="2" id="KW-1185">Reference proteome</keyword>
<evidence type="ECO:0000313" key="2">
    <source>
        <dbReference type="Proteomes" id="UP000032512"/>
    </source>
</evidence>
<protein>
    <recommendedName>
        <fullName evidence="3">Cysteine-rich CPCC domain-containing protein</fullName>
    </recommendedName>
</protein>
<accession>A0A0D6Z9S8</accession>
<evidence type="ECO:0008006" key="3">
    <source>
        <dbReference type="Google" id="ProtNLM"/>
    </source>
</evidence>
<organism evidence="1 2">
    <name type="scientific">Mesobacillus subterraneus</name>
    <dbReference type="NCBI Taxonomy" id="285983"/>
    <lineage>
        <taxon>Bacteria</taxon>
        <taxon>Bacillati</taxon>
        <taxon>Bacillota</taxon>
        <taxon>Bacilli</taxon>
        <taxon>Bacillales</taxon>
        <taxon>Bacillaceae</taxon>
        <taxon>Mesobacillus</taxon>
    </lineage>
</organism>
<reference evidence="1 2" key="1">
    <citation type="submission" date="2015-01" db="EMBL/GenBank/DDBJ databases">
        <title>Draft genome sequences of the supercritical CO2 tolerant bacteria Bacillus subterraneus MITOT1 and Bacillus cereus MIT0214.</title>
        <authorList>
            <person name="Peet K.C."/>
            <person name="Thompson J.R."/>
        </authorList>
    </citation>
    <scope>NUCLEOTIDE SEQUENCE [LARGE SCALE GENOMIC DNA]</scope>
    <source>
        <strain evidence="1 2">MITOT1</strain>
    </source>
</reference>
<evidence type="ECO:0000313" key="1">
    <source>
        <dbReference type="EMBL" id="KIY22559.1"/>
    </source>
</evidence>